<feature type="region of interest" description="Disordered" evidence="1">
    <location>
        <begin position="1"/>
        <end position="30"/>
    </location>
</feature>
<evidence type="ECO:0000256" key="1">
    <source>
        <dbReference type="SAM" id="MobiDB-lite"/>
    </source>
</evidence>
<feature type="region of interest" description="Disordered" evidence="1">
    <location>
        <begin position="136"/>
        <end position="155"/>
    </location>
</feature>
<name>A0A7J8D6D8_ROUAE</name>
<protein>
    <submittedName>
        <fullName evidence="2">Uncharacterized protein</fullName>
    </submittedName>
</protein>
<sequence length="155" mass="15605">MFVSRGSRSCNSPGSGKAESAAPKGNRGSRVRRDLACLGTLAPVGSDVGEHLARGGPSSGLLALVVIERYPSAPCHLRQRWAMGVKNTKQTPGAAAGGLVNKSALDGGTSRPWGHSSWEAKHGVGGVGWRGWGAAGSGARDAAGAGNASLPLPRG</sequence>
<dbReference type="EMBL" id="JACASE010000013">
    <property type="protein sequence ID" value="KAF6418731.1"/>
    <property type="molecule type" value="Genomic_DNA"/>
</dbReference>
<comment type="caution">
    <text evidence="2">The sequence shown here is derived from an EMBL/GenBank/DDBJ whole genome shotgun (WGS) entry which is preliminary data.</text>
</comment>
<feature type="compositionally biased region" description="Polar residues" evidence="1">
    <location>
        <begin position="1"/>
        <end position="14"/>
    </location>
</feature>
<evidence type="ECO:0000313" key="3">
    <source>
        <dbReference type="Proteomes" id="UP000593571"/>
    </source>
</evidence>
<dbReference type="Proteomes" id="UP000593571">
    <property type="component" value="Unassembled WGS sequence"/>
</dbReference>
<evidence type="ECO:0000313" key="2">
    <source>
        <dbReference type="EMBL" id="KAF6418731.1"/>
    </source>
</evidence>
<keyword evidence="3" id="KW-1185">Reference proteome</keyword>
<gene>
    <name evidence="2" type="ORF">HJG63_008756</name>
</gene>
<proteinExistence type="predicted"/>
<accession>A0A7J8D6D8</accession>
<dbReference type="AlphaFoldDB" id="A0A7J8D6D8"/>
<reference evidence="2 3" key="1">
    <citation type="journal article" date="2020" name="Nature">
        <title>Six reference-quality genomes reveal evolution of bat adaptations.</title>
        <authorList>
            <person name="Jebb D."/>
            <person name="Huang Z."/>
            <person name="Pippel M."/>
            <person name="Hughes G.M."/>
            <person name="Lavrichenko K."/>
            <person name="Devanna P."/>
            <person name="Winkler S."/>
            <person name="Jermiin L.S."/>
            <person name="Skirmuntt E.C."/>
            <person name="Katzourakis A."/>
            <person name="Burkitt-Gray L."/>
            <person name="Ray D.A."/>
            <person name="Sullivan K.A.M."/>
            <person name="Roscito J.G."/>
            <person name="Kirilenko B.M."/>
            <person name="Davalos L.M."/>
            <person name="Corthals A.P."/>
            <person name="Power M.L."/>
            <person name="Jones G."/>
            <person name="Ransome R.D."/>
            <person name="Dechmann D.K.N."/>
            <person name="Locatelli A.G."/>
            <person name="Puechmaille S.J."/>
            <person name="Fedrigo O."/>
            <person name="Jarvis E.D."/>
            <person name="Hiller M."/>
            <person name="Vernes S.C."/>
            <person name="Myers E.W."/>
            <person name="Teeling E.C."/>
        </authorList>
    </citation>
    <scope>NUCLEOTIDE SEQUENCE [LARGE SCALE GENOMIC DNA]</scope>
    <source>
        <strain evidence="2">MRouAeg1</strain>
        <tissue evidence="2">Muscle</tissue>
    </source>
</reference>
<organism evidence="2 3">
    <name type="scientific">Rousettus aegyptiacus</name>
    <name type="common">Egyptian fruit bat</name>
    <name type="synonym">Pteropus aegyptiacus</name>
    <dbReference type="NCBI Taxonomy" id="9407"/>
    <lineage>
        <taxon>Eukaryota</taxon>
        <taxon>Metazoa</taxon>
        <taxon>Chordata</taxon>
        <taxon>Craniata</taxon>
        <taxon>Vertebrata</taxon>
        <taxon>Euteleostomi</taxon>
        <taxon>Mammalia</taxon>
        <taxon>Eutheria</taxon>
        <taxon>Laurasiatheria</taxon>
        <taxon>Chiroptera</taxon>
        <taxon>Yinpterochiroptera</taxon>
        <taxon>Pteropodoidea</taxon>
        <taxon>Pteropodidae</taxon>
        <taxon>Rousettinae</taxon>
        <taxon>Rousettus</taxon>
    </lineage>
</organism>
<feature type="compositionally biased region" description="Low complexity" evidence="1">
    <location>
        <begin position="137"/>
        <end position="149"/>
    </location>
</feature>